<name>A0ABS8WFI2_DATST</name>
<sequence>MNPREEKTYVHKKVQRCLHLFHRITRETPRGCGEKSGVHGSSTLFRVARSTMTVDFLTNVLGSLDAAGRRSPDRSKGCNTKTDPEPRHPAPPKTARGKASPVDVIVRAMTRLFDNGELLFRRSGPIVITIWLVE</sequence>
<accession>A0ABS8WFI2</accession>
<evidence type="ECO:0000313" key="3">
    <source>
        <dbReference type="Proteomes" id="UP000823775"/>
    </source>
</evidence>
<feature type="compositionally biased region" description="Basic and acidic residues" evidence="1">
    <location>
        <begin position="67"/>
        <end position="88"/>
    </location>
</feature>
<comment type="caution">
    <text evidence="2">The sequence shown here is derived from an EMBL/GenBank/DDBJ whole genome shotgun (WGS) entry which is preliminary data.</text>
</comment>
<proteinExistence type="predicted"/>
<dbReference type="EMBL" id="JACEIK010006983">
    <property type="protein sequence ID" value="MCE3049566.1"/>
    <property type="molecule type" value="Genomic_DNA"/>
</dbReference>
<reference evidence="2 3" key="1">
    <citation type="journal article" date="2021" name="BMC Genomics">
        <title>Datura genome reveals duplications of psychoactive alkaloid biosynthetic genes and high mutation rate following tissue culture.</title>
        <authorList>
            <person name="Rajewski A."/>
            <person name="Carter-House D."/>
            <person name="Stajich J."/>
            <person name="Litt A."/>
        </authorList>
    </citation>
    <scope>NUCLEOTIDE SEQUENCE [LARGE SCALE GENOMIC DNA]</scope>
    <source>
        <strain evidence="2">AR-01</strain>
    </source>
</reference>
<keyword evidence="3" id="KW-1185">Reference proteome</keyword>
<dbReference type="Proteomes" id="UP000823775">
    <property type="component" value="Unassembled WGS sequence"/>
</dbReference>
<organism evidence="2 3">
    <name type="scientific">Datura stramonium</name>
    <name type="common">Jimsonweed</name>
    <name type="synonym">Common thornapple</name>
    <dbReference type="NCBI Taxonomy" id="4076"/>
    <lineage>
        <taxon>Eukaryota</taxon>
        <taxon>Viridiplantae</taxon>
        <taxon>Streptophyta</taxon>
        <taxon>Embryophyta</taxon>
        <taxon>Tracheophyta</taxon>
        <taxon>Spermatophyta</taxon>
        <taxon>Magnoliopsida</taxon>
        <taxon>eudicotyledons</taxon>
        <taxon>Gunneridae</taxon>
        <taxon>Pentapetalae</taxon>
        <taxon>asterids</taxon>
        <taxon>lamiids</taxon>
        <taxon>Solanales</taxon>
        <taxon>Solanaceae</taxon>
        <taxon>Solanoideae</taxon>
        <taxon>Datureae</taxon>
        <taxon>Datura</taxon>
    </lineage>
</organism>
<evidence type="ECO:0000313" key="2">
    <source>
        <dbReference type="EMBL" id="MCE3049566.1"/>
    </source>
</evidence>
<evidence type="ECO:0000256" key="1">
    <source>
        <dbReference type="SAM" id="MobiDB-lite"/>
    </source>
</evidence>
<gene>
    <name evidence="2" type="ORF">HAX54_045177</name>
</gene>
<protein>
    <submittedName>
        <fullName evidence="2">Uncharacterized protein</fullName>
    </submittedName>
</protein>
<feature type="region of interest" description="Disordered" evidence="1">
    <location>
        <begin position="66"/>
        <end position="99"/>
    </location>
</feature>